<proteinExistence type="predicted"/>
<dbReference type="AlphaFoldDB" id="A0A8K0P3I3"/>
<dbReference type="GO" id="GO:0006508">
    <property type="term" value="P:proteolysis"/>
    <property type="evidence" value="ECO:0007669"/>
    <property type="project" value="UniProtKB-KW"/>
</dbReference>
<evidence type="ECO:0000313" key="6">
    <source>
        <dbReference type="Proteomes" id="UP000792457"/>
    </source>
</evidence>
<dbReference type="Pfam" id="PF00089">
    <property type="entry name" value="Trypsin"/>
    <property type="match status" value="1"/>
</dbReference>
<reference evidence="5" key="2">
    <citation type="submission" date="2017-10" db="EMBL/GenBank/DDBJ databases">
        <title>Ladona fulva Genome sequencing and assembly.</title>
        <authorList>
            <person name="Murali S."/>
            <person name="Richards S."/>
            <person name="Bandaranaike D."/>
            <person name="Bellair M."/>
            <person name="Blankenburg K."/>
            <person name="Chao H."/>
            <person name="Dinh H."/>
            <person name="Doddapaneni H."/>
            <person name="Dugan-Rocha S."/>
            <person name="Elkadiri S."/>
            <person name="Gnanaolivu R."/>
            <person name="Hernandez B."/>
            <person name="Skinner E."/>
            <person name="Javaid M."/>
            <person name="Lee S."/>
            <person name="Li M."/>
            <person name="Ming W."/>
            <person name="Munidasa M."/>
            <person name="Muniz J."/>
            <person name="Nguyen L."/>
            <person name="Hughes D."/>
            <person name="Osuji N."/>
            <person name="Pu L.-L."/>
            <person name="Puazo M."/>
            <person name="Qu C."/>
            <person name="Quiroz J."/>
            <person name="Raj R."/>
            <person name="Weissenberger G."/>
            <person name="Xin Y."/>
            <person name="Zou X."/>
            <person name="Han Y."/>
            <person name="Worley K."/>
            <person name="Muzny D."/>
            <person name="Gibbs R."/>
        </authorList>
    </citation>
    <scope>NUCLEOTIDE SEQUENCE</scope>
    <source>
        <strain evidence="5">Sampled in the wild</strain>
    </source>
</reference>
<organism evidence="5 6">
    <name type="scientific">Ladona fulva</name>
    <name type="common">Scarce chaser dragonfly</name>
    <name type="synonym">Libellula fulva</name>
    <dbReference type="NCBI Taxonomy" id="123851"/>
    <lineage>
        <taxon>Eukaryota</taxon>
        <taxon>Metazoa</taxon>
        <taxon>Ecdysozoa</taxon>
        <taxon>Arthropoda</taxon>
        <taxon>Hexapoda</taxon>
        <taxon>Insecta</taxon>
        <taxon>Pterygota</taxon>
        <taxon>Palaeoptera</taxon>
        <taxon>Odonata</taxon>
        <taxon>Epiprocta</taxon>
        <taxon>Anisoptera</taxon>
        <taxon>Libelluloidea</taxon>
        <taxon>Libellulidae</taxon>
        <taxon>Ladona</taxon>
    </lineage>
</organism>
<accession>A0A8K0P3I3</accession>
<dbReference type="PROSITE" id="PS50240">
    <property type="entry name" value="TRYPSIN_DOM"/>
    <property type="match status" value="1"/>
</dbReference>
<evidence type="ECO:0000256" key="1">
    <source>
        <dbReference type="ARBA" id="ARBA00022670"/>
    </source>
</evidence>
<name>A0A8K0P3I3_LADFU</name>
<evidence type="ECO:0000256" key="3">
    <source>
        <dbReference type="ARBA" id="ARBA00022825"/>
    </source>
</evidence>
<comment type="caution">
    <text evidence="5">The sequence shown here is derived from an EMBL/GenBank/DDBJ whole genome shotgun (WGS) entry which is preliminary data.</text>
</comment>
<dbReference type="OrthoDB" id="6339452at2759"/>
<keyword evidence="6" id="KW-1185">Reference proteome</keyword>
<gene>
    <name evidence="5" type="ORF">J437_LFUL011106</name>
</gene>
<keyword evidence="1" id="KW-0645">Protease</keyword>
<dbReference type="PANTHER" id="PTHR24264">
    <property type="entry name" value="TRYPSIN-RELATED"/>
    <property type="match status" value="1"/>
</dbReference>
<dbReference type="Gene3D" id="2.40.10.10">
    <property type="entry name" value="Trypsin-like serine proteases"/>
    <property type="match status" value="1"/>
</dbReference>
<sequence length="225" mass="24725">MLCTIFLYCSRSCNVCEFVSNFSGPPKWVLLGAVNLINTTATDGRNGQIHPIIRRIPHPGYKAPASYNDIALFEIGPAVTPNPRPLSSKELHPACLSENRTLPGKQALATGWGRVNGDTSTNLLIKQLQIVEQSVCEEVYKRVSSERLAMGIVPSLLCASVLPGKRDTCQGDSGVPLHSFLMNECTYEVWGVTSSGLRCGDPKIPSLYTRVFEYISWIEDIVWPA</sequence>
<dbReference type="InterPro" id="IPR050127">
    <property type="entry name" value="Serine_Proteases_S1"/>
</dbReference>
<evidence type="ECO:0000259" key="4">
    <source>
        <dbReference type="PROSITE" id="PS50240"/>
    </source>
</evidence>
<dbReference type="GO" id="GO:0005615">
    <property type="term" value="C:extracellular space"/>
    <property type="evidence" value="ECO:0007669"/>
    <property type="project" value="TreeGrafter"/>
</dbReference>
<dbReference type="GO" id="GO:0004252">
    <property type="term" value="F:serine-type endopeptidase activity"/>
    <property type="evidence" value="ECO:0007669"/>
    <property type="project" value="InterPro"/>
</dbReference>
<dbReference type="EMBL" id="KZ308822">
    <property type="protein sequence ID" value="KAG8234530.1"/>
    <property type="molecule type" value="Genomic_DNA"/>
</dbReference>
<feature type="domain" description="Peptidase S1" evidence="4">
    <location>
        <begin position="1"/>
        <end position="223"/>
    </location>
</feature>
<dbReference type="CDD" id="cd00190">
    <property type="entry name" value="Tryp_SPc"/>
    <property type="match status" value="1"/>
</dbReference>
<dbReference type="SUPFAM" id="SSF50494">
    <property type="entry name" value="Trypsin-like serine proteases"/>
    <property type="match status" value="1"/>
</dbReference>
<evidence type="ECO:0000256" key="2">
    <source>
        <dbReference type="ARBA" id="ARBA00022801"/>
    </source>
</evidence>
<dbReference type="InterPro" id="IPR009003">
    <property type="entry name" value="Peptidase_S1_PA"/>
</dbReference>
<dbReference type="InterPro" id="IPR001254">
    <property type="entry name" value="Trypsin_dom"/>
</dbReference>
<dbReference type="PANTHER" id="PTHR24264:SF54">
    <property type="entry name" value="PEPTIDASE S1 DOMAIN-CONTAINING PROTEIN"/>
    <property type="match status" value="1"/>
</dbReference>
<dbReference type="InterPro" id="IPR043504">
    <property type="entry name" value="Peptidase_S1_PA_chymotrypsin"/>
</dbReference>
<dbReference type="Proteomes" id="UP000792457">
    <property type="component" value="Unassembled WGS sequence"/>
</dbReference>
<keyword evidence="2" id="KW-0378">Hydrolase</keyword>
<dbReference type="SMART" id="SM00020">
    <property type="entry name" value="Tryp_SPc"/>
    <property type="match status" value="1"/>
</dbReference>
<evidence type="ECO:0000313" key="5">
    <source>
        <dbReference type="EMBL" id="KAG8234530.1"/>
    </source>
</evidence>
<protein>
    <recommendedName>
        <fullName evidence="4">Peptidase S1 domain-containing protein</fullName>
    </recommendedName>
</protein>
<reference evidence="5" key="1">
    <citation type="submission" date="2013-04" db="EMBL/GenBank/DDBJ databases">
        <authorList>
            <person name="Qu J."/>
            <person name="Murali S.C."/>
            <person name="Bandaranaike D."/>
            <person name="Bellair M."/>
            <person name="Blankenburg K."/>
            <person name="Chao H."/>
            <person name="Dinh H."/>
            <person name="Doddapaneni H."/>
            <person name="Downs B."/>
            <person name="Dugan-Rocha S."/>
            <person name="Elkadiri S."/>
            <person name="Gnanaolivu R.D."/>
            <person name="Hernandez B."/>
            <person name="Javaid M."/>
            <person name="Jayaseelan J.C."/>
            <person name="Lee S."/>
            <person name="Li M."/>
            <person name="Ming W."/>
            <person name="Munidasa M."/>
            <person name="Muniz J."/>
            <person name="Nguyen L."/>
            <person name="Ongeri F."/>
            <person name="Osuji N."/>
            <person name="Pu L.-L."/>
            <person name="Puazo M."/>
            <person name="Qu C."/>
            <person name="Quiroz J."/>
            <person name="Raj R."/>
            <person name="Weissenberger G."/>
            <person name="Xin Y."/>
            <person name="Zou X."/>
            <person name="Han Y."/>
            <person name="Richards S."/>
            <person name="Worley K."/>
            <person name="Muzny D."/>
            <person name="Gibbs R."/>
        </authorList>
    </citation>
    <scope>NUCLEOTIDE SEQUENCE</scope>
    <source>
        <strain evidence="5">Sampled in the wild</strain>
    </source>
</reference>
<keyword evidence="3" id="KW-0720">Serine protease</keyword>